<keyword evidence="3" id="KW-0812">Transmembrane</keyword>
<keyword evidence="3" id="KW-1133">Transmembrane helix</keyword>
<dbReference type="GO" id="GO:0016787">
    <property type="term" value="F:hydrolase activity"/>
    <property type="evidence" value="ECO:0007669"/>
    <property type="project" value="UniProtKB-KW"/>
</dbReference>
<keyword evidence="2" id="KW-0378">Hydrolase</keyword>
<evidence type="ECO:0000313" key="5">
    <source>
        <dbReference type="EMBL" id="SDK46865.1"/>
    </source>
</evidence>
<feature type="transmembrane region" description="Helical" evidence="3">
    <location>
        <begin position="145"/>
        <end position="164"/>
    </location>
</feature>
<evidence type="ECO:0000256" key="2">
    <source>
        <dbReference type="ARBA" id="ARBA00022801"/>
    </source>
</evidence>
<dbReference type="STRING" id="1095776.SAMN04515672_3220"/>
<evidence type="ECO:0000256" key="3">
    <source>
        <dbReference type="SAM" id="Phobius"/>
    </source>
</evidence>
<dbReference type="Pfam" id="PF01844">
    <property type="entry name" value="HNH"/>
    <property type="match status" value="1"/>
</dbReference>
<dbReference type="GO" id="GO:0008270">
    <property type="term" value="F:zinc ion binding"/>
    <property type="evidence" value="ECO:0007669"/>
    <property type="project" value="InterPro"/>
</dbReference>
<name>A0A1G9C694_9EURY</name>
<dbReference type="CDD" id="cd00085">
    <property type="entry name" value="HNHc"/>
    <property type="match status" value="1"/>
</dbReference>
<keyword evidence="5" id="KW-0255">Endonuclease</keyword>
<reference evidence="6" key="1">
    <citation type="submission" date="2016-10" db="EMBL/GenBank/DDBJ databases">
        <authorList>
            <person name="Varghese N."/>
            <person name="Submissions S."/>
        </authorList>
    </citation>
    <scope>NUCLEOTIDE SEQUENCE [LARGE SCALE GENOMIC DNA]</scope>
    <source>
        <strain evidence="6">B4,CECT 8067,JCM 17497</strain>
    </source>
</reference>
<feature type="transmembrane region" description="Helical" evidence="3">
    <location>
        <begin position="117"/>
        <end position="139"/>
    </location>
</feature>
<keyword evidence="1" id="KW-0540">Nuclease</keyword>
<evidence type="ECO:0000259" key="4">
    <source>
        <dbReference type="SMART" id="SM00507"/>
    </source>
</evidence>
<sequence length="336" mass="36989">MWKGLFAYGLANKLFTPLHRLGSVKNKYPSDWDSRRREVYKRDRYTCQNCGSKGGRKGNTELHAHHIVPISDEGTHNKNNLKTLCKDCHGAVHNEGKVAPTANSSSEKSVLEDGESFALAIIAVIAGGVFGIPIAFISSLSFGEAAVAVAMVAAILLSILVVVFRTTDLLAGVANEPNELERLAKDDVEKFMHHDGLGLKVEIKINDDSKVYCEEEGEVVENKAKKGDITHCAGVSRVSRNKDGEVYITYSDSVKEMYEDAYITAVSGESMAVPITSEKDDMNFMMMPDEGERLIDVNYVRHIDVESGEFKIEYVDGPEEVEAKETDQIIRGATHG</sequence>
<feature type="domain" description="HNH nuclease" evidence="4">
    <location>
        <begin position="34"/>
        <end position="90"/>
    </location>
</feature>
<dbReference type="Gene3D" id="1.10.30.50">
    <property type="match status" value="1"/>
</dbReference>
<dbReference type="GO" id="GO:0005829">
    <property type="term" value="C:cytosol"/>
    <property type="evidence" value="ECO:0007669"/>
    <property type="project" value="TreeGrafter"/>
</dbReference>
<dbReference type="EMBL" id="FNFE01000004">
    <property type="protein sequence ID" value="SDK46865.1"/>
    <property type="molecule type" value="Genomic_DNA"/>
</dbReference>
<gene>
    <name evidence="5" type="ORF">SAMN04515672_3220</name>
</gene>
<keyword evidence="6" id="KW-1185">Reference proteome</keyword>
<dbReference type="InterPro" id="IPR003615">
    <property type="entry name" value="HNH_nuc"/>
</dbReference>
<evidence type="ECO:0000256" key="1">
    <source>
        <dbReference type="ARBA" id="ARBA00022722"/>
    </source>
</evidence>
<organism evidence="5 6">
    <name type="scientific">Natronorubrum texcoconense</name>
    <dbReference type="NCBI Taxonomy" id="1095776"/>
    <lineage>
        <taxon>Archaea</taxon>
        <taxon>Methanobacteriati</taxon>
        <taxon>Methanobacteriota</taxon>
        <taxon>Stenosarchaea group</taxon>
        <taxon>Halobacteria</taxon>
        <taxon>Halobacteriales</taxon>
        <taxon>Natrialbaceae</taxon>
        <taxon>Natronorubrum</taxon>
    </lineage>
</organism>
<dbReference type="Proteomes" id="UP000198882">
    <property type="component" value="Unassembled WGS sequence"/>
</dbReference>
<protein>
    <submittedName>
        <fullName evidence="5">HNH endonuclease</fullName>
    </submittedName>
</protein>
<dbReference type="GO" id="GO:0004519">
    <property type="term" value="F:endonuclease activity"/>
    <property type="evidence" value="ECO:0007669"/>
    <property type="project" value="UniProtKB-KW"/>
</dbReference>
<dbReference type="GO" id="GO:0003676">
    <property type="term" value="F:nucleic acid binding"/>
    <property type="evidence" value="ECO:0007669"/>
    <property type="project" value="InterPro"/>
</dbReference>
<dbReference type="PANTHER" id="PTHR41286">
    <property type="entry name" value="HNH NUCLEASE YAJD-RELATED"/>
    <property type="match status" value="1"/>
</dbReference>
<proteinExistence type="predicted"/>
<dbReference type="AlphaFoldDB" id="A0A1G9C694"/>
<dbReference type="InterPro" id="IPR002711">
    <property type="entry name" value="HNH"/>
</dbReference>
<accession>A0A1G9C694</accession>
<keyword evidence="3" id="KW-0472">Membrane</keyword>
<dbReference type="PANTHER" id="PTHR41286:SF1">
    <property type="entry name" value="HNH NUCLEASE YAJD-RELATED"/>
    <property type="match status" value="1"/>
</dbReference>
<dbReference type="SMART" id="SM00507">
    <property type="entry name" value="HNHc"/>
    <property type="match status" value="1"/>
</dbReference>
<evidence type="ECO:0000313" key="6">
    <source>
        <dbReference type="Proteomes" id="UP000198882"/>
    </source>
</evidence>